<proteinExistence type="inferred from homology"/>
<dbReference type="InterPro" id="IPR012317">
    <property type="entry name" value="Poly(ADP-ribose)pol_cat_dom"/>
</dbReference>
<name>A0A5C6PP39_9TELE</name>
<reference evidence="12 13" key="1">
    <citation type="submission" date="2019-04" db="EMBL/GenBank/DDBJ databases">
        <title>Chromosome genome assembly for Takifugu flavidus.</title>
        <authorList>
            <person name="Xiao S."/>
        </authorList>
    </citation>
    <scope>NUCLEOTIDE SEQUENCE [LARGE SCALE GENOMIC DNA]</scope>
    <source>
        <strain evidence="12">HTHZ2018</strain>
        <tissue evidence="12">Muscle</tissue>
    </source>
</reference>
<dbReference type="InterPro" id="IPR054596">
    <property type="entry name" value="PARP14_WWE"/>
</dbReference>
<dbReference type="PANTHER" id="PTHR14453:SF89">
    <property type="entry name" value="PROTEIN MONO-ADP-RIBOSYLTRANSFERASE PARP14"/>
    <property type="match status" value="1"/>
</dbReference>
<dbReference type="SUPFAM" id="SSF56399">
    <property type="entry name" value="ADP-ribosylation"/>
    <property type="match status" value="1"/>
</dbReference>
<dbReference type="InterPro" id="IPR052056">
    <property type="entry name" value="Mono-ARTD/PARP"/>
</dbReference>
<dbReference type="PROSITE" id="PS51059">
    <property type="entry name" value="PARP_CATALYTIC"/>
    <property type="match status" value="1"/>
</dbReference>
<dbReference type="AlphaFoldDB" id="A0A5C6PP39"/>
<dbReference type="SUPFAM" id="SSF52949">
    <property type="entry name" value="Macro domain-like"/>
    <property type="match status" value="3"/>
</dbReference>
<evidence type="ECO:0000259" key="10">
    <source>
        <dbReference type="PROSITE" id="PS51059"/>
    </source>
</evidence>
<evidence type="ECO:0000259" key="9">
    <source>
        <dbReference type="PROSITE" id="PS50918"/>
    </source>
</evidence>
<dbReference type="GO" id="GO:0003950">
    <property type="term" value="F:NAD+ poly-ADP-ribosyltransferase activity"/>
    <property type="evidence" value="ECO:0007669"/>
    <property type="project" value="UniProtKB-UniRule"/>
</dbReference>
<feature type="domain" description="PARP catalytic" evidence="10">
    <location>
        <begin position="781"/>
        <end position="975"/>
    </location>
</feature>
<evidence type="ECO:0000256" key="2">
    <source>
        <dbReference type="ARBA" id="ARBA00022676"/>
    </source>
</evidence>
<dbReference type="EMBL" id="RHFK02000001">
    <property type="protein sequence ID" value="TWW80508.1"/>
    <property type="molecule type" value="Genomic_DNA"/>
</dbReference>
<dbReference type="PROSITE" id="PS50918">
    <property type="entry name" value="WWE"/>
    <property type="match status" value="1"/>
</dbReference>
<feature type="compositionally biased region" description="Polar residues" evidence="8">
    <location>
        <begin position="242"/>
        <end position="254"/>
    </location>
</feature>
<evidence type="ECO:0000256" key="5">
    <source>
        <dbReference type="ARBA" id="ARBA00023242"/>
    </source>
</evidence>
<feature type="region of interest" description="Disordered" evidence="8">
    <location>
        <begin position="223"/>
        <end position="254"/>
    </location>
</feature>
<dbReference type="InterPro" id="IPR002589">
    <property type="entry name" value="Macro_dom"/>
</dbReference>
<evidence type="ECO:0000256" key="8">
    <source>
        <dbReference type="SAM" id="MobiDB-lite"/>
    </source>
</evidence>
<keyword evidence="2 7" id="KW-0328">Glycosyltransferase</keyword>
<organism evidence="12 13">
    <name type="scientific">Takifugu flavidus</name>
    <name type="common">sansaifugu</name>
    <dbReference type="NCBI Taxonomy" id="433684"/>
    <lineage>
        <taxon>Eukaryota</taxon>
        <taxon>Metazoa</taxon>
        <taxon>Chordata</taxon>
        <taxon>Craniata</taxon>
        <taxon>Vertebrata</taxon>
        <taxon>Euteleostomi</taxon>
        <taxon>Actinopterygii</taxon>
        <taxon>Neopterygii</taxon>
        <taxon>Teleostei</taxon>
        <taxon>Neoteleostei</taxon>
        <taxon>Acanthomorphata</taxon>
        <taxon>Eupercaria</taxon>
        <taxon>Tetraodontiformes</taxon>
        <taxon>Tetradontoidea</taxon>
        <taxon>Tetraodontidae</taxon>
        <taxon>Takifugu</taxon>
    </lineage>
</organism>
<keyword evidence="3 7" id="KW-0808">Transferase</keyword>
<feature type="domain" description="Macro" evidence="11">
    <location>
        <begin position="449"/>
        <end position="602"/>
    </location>
</feature>
<comment type="similarity">
    <text evidence="6">Belongs to the ARTD/PARP family.</text>
</comment>
<gene>
    <name evidence="12" type="ORF">D4764_01G0003230</name>
</gene>
<dbReference type="InterPro" id="IPR037197">
    <property type="entry name" value="WWE_dom_sf"/>
</dbReference>
<feature type="domain" description="Macro" evidence="11">
    <location>
        <begin position="29"/>
        <end position="218"/>
    </location>
</feature>
<dbReference type="SMART" id="SM00506">
    <property type="entry name" value="A1pp"/>
    <property type="match status" value="3"/>
</dbReference>
<dbReference type="GO" id="GO:0003714">
    <property type="term" value="F:transcription corepressor activity"/>
    <property type="evidence" value="ECO:0007669"/>
    <property type="project" value="TreeGrafter"/>
</dbReference>
<dbReference type="Pfam" id="PF22005">
    <property type="entry name" value="WWE_1"/>
    <property type="match status" value="1"/>
</dbReference>
<evidence type="ECO:0000256" key="7">
    <source>
        <dbReference type="RuleBase" id="RU362114"/>
    </source>
</evidence>
<evidence type="ECO:0000313" key="13">
    <source>
        <dbReference type="Proteomes" id="UP000324091"/>
    </source>
</evidence>
<feature type="domain" description="Macro" evidence="11">
    <location>
        <begin position="251"/>
        <end position="434"/>
    </location>
</feature>
<sequence>MNLLFNATGCLVELVDGTSGQGKPTNVPKALCQLQTVDGTEIFVCKADICSYPVHAVVSYANPDFRFTSGLQRALLKAAGPQLQEDCDRLIHLKGRLKPGDNVITAAGGQLCCRNIIHAVAPELDGGQIIFVKRVAQLKKAIKGSLELAEKKGCVSVALPALSITSGFLLKLSVDPIITAVREYFDERHNDVVLKRVHFVDTCDENVAKMAAAVREQFKDHCAPQASSSSPNLPSTTTSTSAGNQTPSNPNCLGQVQTKEGLNITLVVGNIEDATTDVTVNSVFNDLDLNRGALSRALLHAAGPQLQDFLKAQNSSGTLGEIIVTEGCQLKSMFVYHAVTPASYDAQAEKALGGIFRDCLKKAEDSGMTSISFPSIGTGGLGFPKDLAAQMLYDEILKFSSKRQTKRLAEVTIILYSGDTETQQAFTAELKKKFSKDTGSGHFSKIVSSSGMYETKIGSVTIQAVTGDITKETTDVIVNSSNNTFSLKTAASPNAGIIMTQPGNLQCKKIVHVTGPTKAFLISKVVKSALQMCVANSYTSVSFPAIGTGQGNIKATEVADAMFDAVIDELSQNSSTTLNTVRIVVFQPPMLNDFYTSMQQREASATKVGPWFMSKIKEEDINDLISKERSTNTIANKAIRSLSQADHQRLTDIQTTLNVRIMDESQKGTPSLTIEGLGNDVLKATNEILEMLGKAREREDLKVKMKLAESMAAWQYQQGNGFQNFDSTANYELEEARLTNVSSVDITIQGQLYTVQMPSGPATDKQGNSLQIRRAGKDEDIPNHWDVMPANTSCHTVTLAAGSEEYKQVERKFQATCGRTIISIERIQNPLVWKTLQIKKRNMEQKNGHQNNERNLFHGTSEETIATINSHGFNRSYAGKNAAHYGNGTYFAVNAKYSANDTYSKPNQNGDKHMYLCRVLTGDHTRGQQGMVAPPQKTSNSVELFDSAVDNQANPQIFVIFHDNQAYPEYLIKFK</sequence>
<dbReference type="Proteomes" id="UP000324091">
    <property type="component" value="Chromosome 1"/>
</dbReference>
<feature type="domain" description="WWE" evidence="9">
    <location>
        <begin position="700"/>
        <end position="774"/>
    </location>
</feature>
<evidence type="ECO:0000313" key="12">
    <source>
        <dbReference type="EMBL" id="TWW80508.1"/>
    </source>
</evidence>
<accession>A0A5C6PP39</accession>
<comment type="caution">
    <text evidence="12">The sequence shown here is derived from an EMBL/GenBank/DDBJ whole genome shotgun (WGS) entry which is preliminary data.</text>
</comment>
<keyword evidence="4 7" id="KW-0520">NAD</keyword>
<dbReference type="InterPro" id="IPR004170">
    <property type="entry name" value="WWE_dom"/>
</dbReference>
<dbReference type="GO" id="GO:1990404">
    <property type="term" value="F:NAD+-protein mono-ADP-ribosyltransferase activity"/>
    <property type="evidence" value="ECO:0007669"/>
    <property type="project" value="TreeGrafter"/>
</dbReference>
<dbReference type="Gene3D" id="3.40.220.10">
    <property type="entry name" value="Leucine Aminopeptidase, subunit E, domain 1"/>
    <property type="match status" value="3"/>
</dbReference>
<dbReference type="CDD" id="cd01439">
    <property type="entry name" value="TCCD_inducible_PARP_like"/>
    <property type="match status" value="1"/>
</dbReference>
<evidence type="ECO:0000256" key="3">
    <source>
        <dbReference type="ARBA" id="ARBA00022679"/>
    </source>
</evidence>
<dbReference type="Gene3D" id="3.30.720.50">
    <property type="match status" value="1"/>
</dbReference>
<dbReference type="Gene3D" id="3.90.228.10">
    <property type="match status" value="1"/>
</dbReference>
<evidence type="ECO:0000256" key="1">
    <source>
        <dbReference type="ARBA" id="ARBA00004123"/>
    </source>
</evidence>
<protein>
    <recommendedName>
        <fullName evidence="7">Poly [ADP-ribose] polymerase</fullName>
        <shortName evidence="7">PARP</shortName>
        <ecNumber evidence="7">2.4.2.-</ecNumber>
    </recommendedName>
</protein>
<dbReference type="EC" id="2.4.2.-" evidence="7"/>
<dbReference type="PANTHER" id="PTHR14453">
    <property type="entry name" value="PARP/ZINC FINGER CCCH TYPE DOMAIN CONTAINING PROTEIN"/>
    <property type="match status" value="1"/>
</dbReference>
<evidence type="ECO:0000256" key="6">
    <source>
        <dbReference type="ARBA" id="ARBA00024347"/>
    </source>
</evidence>
<evidence type="ECO:0000256" key="4">
    <source>
        <dbReference type="ARBA" id="ARBA00023027"/>
    </source>
</evidence>
<dbReference type="Pfam" id="PF23254">
    <property type="entry name" value="KH_PARP14_8"/>
    <property type="match status" value="1"/>
</dbReference>
<keyword evidence="13" id="KW-1185">Reference proteome</keyword>
<dbReference type="GO" id="GO:0005737">
    <property type="term" value="C:cytoplasm"/>
    <property type="evidence" value="ECO:0007669"/>
    <property type="project" value="TreeGrafter"/>
</dbReference>
<comment type="subcellular location">
    <subcellularLocation>
        <location evidence="1">Nucleus</location>
    </subcellularLocation>
</comment>
<keyword evidence="5" id="KW-0539">Nucleus</keyword>
<dbReference type="Pfam" id="PF00644">
    <property type="entry name" value="PARP"/>
    <property type="match status" value="1"/>
</dbReference>
<evidence type="ECO:0000259" key="11">
    <source>
        <dbReference type="PROSITE" id="PS51154"/>
    </source>
</evidence>
<dbReference type="FunFam" id="3.90.228.10:FF:000008">
    <property type="entry name" value="Poly [ADP-ribose] polymerase"/>
    <property type="match status" value="1"/>
</dbReference>
<dbReference type="GO" id="GO:0070212">
    <property type="term" value="P:protein poly-ADP-ribosylation"/>
    <property type="evidence" value="ECO:0007669"/>
    <property type="project" value="TreeGrafter"/>
</dbReference>
<dbReference type="GO" id="GO:0005634">
    <property type="term" value="C:nucleus"/>
    <property type="evidence" value="ECO:0007669"/>
    <property type="project" value="UniProtKB-SubCell"/>
</dbReference>
<feature type="compositionally biased region" description="Low complexity" evidence="8">
    <location>
        <begin position="227"/>
        <end position="241"/>
    </location>
</feature>
<dbReference type="PROSITE" id="PS51154">
    <property type="entry name" value="MACRO"/>
    <property type="match status" value="3"/>
</dbReference>
<dbReference type="Pfam" id="PF01661">
    <property type="entry name" value="Macro"/>
    <property type="match status" value="3"/>
</dbReference>
<dbReference type="GO" id="GO:0010629">
    <property type="term" value="P:negative regulation of gene expression"/>
    <property type="evidence" value="ECO:0007669"/>
    <property type="project" value="TreeGrafter"/>
</dbReference>
<dbReference type="InterPro" id="IPR057049">
    <property type="entry name" value="PARP14_KH_8"/>
</dbReference>
<dbReference type="SUPFAM" id="SSF117839">
    <property type="entry name" value="WWE domain"/>
    <property type="match status" value="1"/>
</dbReference>
<dbReference type="InterPro" id="IPR043472">
    <property type="entry name" value="Macro_dom-like"/>
</dbReference>